<gene>
    <name evidence="7" type="ORF">H4R34_001601</name>
</gene>
<feature type="repeat" description="WD" evidence="6">
    <location>
        <begin position="281"/>
        <end position="312"/>
    </location>
</feature>
<evidence type="ECO:0000313" key="7">
    <source>
        <dbReference type="EMBL" id="KAJ1982726.1"/>
    </source>
</evidence>
<dbReference type="PANTHER" id="PTHR19861:SF0">
    <property type="entry name" value="WD REPEAT-CONTAINING PROTEIN 82"/>
    <property type="match status" value="1"/>
</dbReference>
<dbReference type="InterPro" id="IPR001680">
    <property type="entry name" value="WD40_rpt"/>
</dbReference>
<dbReference type="GO" id="GO:0016070">
    <property type="term" value="P:RNA metabolic process"/>
    <property type="evidence" value="ECO:0007669"/>
    <property type="project" value="UniProtKB-ARBA"/>
</dbReference>
<evidence type="ECO:0000256" key="5">
    <source>
        <dbReference type="ARBA" id="ARBA00023242"/>
    </source>
</evidence>
<comment type="subcellular location">
    <subcellularLocation>
        <location evidence="1">Nucleus</location>
    </subcellularLocation>
</comment>
<dbReference type="PROSITE" id="PS50294">
    <property type="entry name" value="WD_REPEATS_REGION"/>
    <property type="match status" value="1"/>
</dbReference>
<proteinExistence type="inferred from homology"/>
<sequence>MASFDSLPAPVDQADLTQQVEAVPITPSVLKTMRISKVFHDNKHSISSLAYDTSGQVCITTSPDESLHLYDCCYGRLRKTLFSKKYGADLARFTHHSNNIIYASAKGNDHALRYLSLHDNQYLMYFAGHEQQVVGLQMSPVDDTFLSAARDRTVRLWDLKSPHCQGIMHLPEAQSRPCIAFDPYGLIFAVGLDQSQSIRLYDVKNFDAGPFSTFQLDTALCQLTDSATAPQWTGVKCSPDGKQLLIITQSDSHFVLDAYTGAIQYRLMGHVPIIDSRGDEVTFSPDGRFVLAGSQDGAVCIWQLGQPEASKTSTLQPLCTLEGHLDPTKIVGFNPRYMLLGTGCTDLALWEPENLR</sequence>
<dbReference type="AlphaFoldDB" id="A0A9W8B857"/>
<keyword evidence="3 6" id="KW-0853">WD repeat</keyword>
<evidence type="ECO:0000256" key="6">
    <source>
        <dbReference type="PROSITE-ProRule" id="PRU00221"/>
    </source>
</evidence>
<reference evidence="7" key="1">
    <citation type="submission" date="2022-07" db="EMBL/GenBank/DDBJ databases">
        <title>Phylogenomic reconstructions and comparative analyses of Kickxellomycotina fungi.</title>
        <authorList>
            <person name="Reynolds N.K."/>
            <person name="Stajich J.E."/>
            <person name="Barry K."/>
            <person name="Grigoriev I.V."/>
            <person name="Crous P."/>
            <person name="Smith M.E."/>
        </authorList>
    </citation>
    <scope>NUCLEOTIDE SEQUENCE</scope>
    <source>
        <strain evidence="7">RSA 567</strain>
    </source>
</reference>
<dbReference type="OrthoDB" id="27537at2759"/>
<dbReference type="PANTHER" id="PTHR19861">
    <property type="entry name" value="WD40 REPEAT PROTEIN SWD2"/>
    <property type="match status" value="1"/>
</dbReference>
<accession>A0A9W8B857</accession>
<keyword evidence="8" id="KW-1185">Reference proteome</keyword>
<keyword evidence="5" id="KW-0539">Nucleus</keyword>
<name>A0A9W8B857_9FUNG</name>
<keyword evidence="4" id="KW-0677">Repeat</keyword>
<dbReference type="Gene3D" id="2.130.10.10">
    <property type="entry name" value="YVTN repeat-like/Quinoprotein amine dehydrogenase"/>
    <property type="match status" value="2"/>
</dbReference>
<dbReference type="Proteomes" id="UP001151582">
    <property type="component" value="Unassembled WGS sequence"/>
</dbReference>
<dbReference type="Pfam" id="PF00400">
    <property type="entry name" value="WD40"/>
    <property type="match status" value="2"/>
</dbReference>
<dbReference type="InterPro" id="IPR015943">
    <property type="entry name" value="WD40/YVTN_repeat-like_dom_sf"/>
</dbReference>
<evidence type="ECO:0000256" key="1">
    <source>
        <dbReference type="ARBA" id="ARBA00004123"/>
    </source>
</evidence>
<dbReference type="InterPro" id="IPR036322">
    <property type="entry name" value="WD40_repeat_dom_sf"/>
</dbReference>
<dbReference type="PROSITE" id="PS50082">
    <property type="entry name" value="WD_REPEATS_2"/>
    <property type="match status" value="2"/>
</dbReference>
<evidence type="ECO:0000256" key="3">
    <source>
        <dbReference type="ARBA" id="ARBA00022574"/>
    </source>
</evidence>
<dbReference type="SUPFAM" id="SSF50978">
    <property type="entry name" value="WD40 repeat-like"/>
    <property type="match status" value="1"/>
</dbReference>
<dbReference type="EMBL" id="JANBQB010000080">
    <property type="protein sequence ID" value="KAJ1982726.1"/>
    <property type="molecule type" value="Genomic_DNA"/>
</dbReference>
<protein>
    <recommendedName>
        <fullName evidence="9">WD40-repeat-containing domain protein</fullName>
    </recommendedName>
</protein>
<evidence type="ECO:0008006" key="9">
    <source>
        <dbReference type="Google" id="ProtNLM"/>
    </source>
</evidence>
<evidence type="ECO:0000256" key="2">
    <source>
        <dbReference type="ARBA" id="ARBA00005616"/>
    </source>
</evidence>
<comment type="similarity">
    <text evidence="2">Belongs to the WD repeat SWD2 family.</text>
</comment>
<feature type="repeat" description="WD" evidence="6">
    <location>
        <begin position="126"/>
        <end position="161"/>
    </location>
</feature>
<organism evidence="7 8">
    <name type="scientific">Dimargaris verticillata</name>
    <dbReference type="NCBI Taxonomy" id="2761393"/>
    <lineage>
        <taxon>Eukaryota</taxon>
        <taxon>Fungi</taxon>
        <taxon>Fungi incertae sedis</taxon>
        <taxon>Zoopagomycota</taxon>
        <taxon>Kickxellomycotina</taxon>
        <taxon>Dimargaritomycetes</taxon>
        <taxon>Dimargaritales</taxon>
        <taxon>Dimargaritaceae</taxon>
        <taxon>Dimargaris</taxon>
    </lineage>
</organism>
<dbReference type="GO" id="GO:0003682">
    <property type="term" value="F:chromatin binding"/>
    <property type="evidence" value="ECO:0007669"/>
    <property type="project" value="TreeGrafter"/>
</dbReference>
<evidence type="ECO:0000256" key="4">
    <source>
        <dbReference type="ARBA" id="ARBA00022737"/>
    </source>
</evidence>
<dbReference type="SMART" id="SM00320">
    <property type="entry name" value="WD40"/>
    <property type="match status" value="5"/>
</dbReference>
<dbReference type="GO" id="GO:0048188">
    <property type="term" value="C:Set1C/COMPASS complex"/>
    <property type="evidence" value="ECO:0007669"/>
    <property type="project" value="TreeGrafter"/>
</dbReference>
<evidence type="ECO:0000313" key="8">
    <source>
        <dbReference type="Proteomes" id="UP001151582"/>
    </source>
</evidence>
<dbReference type="InterPro" id="IPR037867">
    <property type="entry name" value="Swd2/WDR82"/>
</dbReference>
<comment type="caution">
    <text evidence="7">The sequence shown here is derived from an EMBL/GenBank/DDBJ whole genome shotgun (WGS) entry which is preliminary data.</text>
</comment>